<comment type="caution">
    <text evidence="6">The sequence shown here is derived from an EMBL/GenBank/DDBJ whole genome shotgun (WGS) entry which is preliminary data.</text>
</comment>
<evidence type="ECO:0000313" key="6">
    <source>
        <dbReference type="EMBL" id="KZS05835.1"/>
    </source>
</evidence>
<evidence type="ECO:0000256" key="1">
    <source>
        <dbReference type="ARBA" id="ARBA00004613"/>
    </source>
</evidence>
<keyword evidence="4" id="KW-0732">Signal</keyword>
<dbReference type="PANTHER" id="PTHR31703">
    <property type="entry name" value="UPF0669 PROTEIN C6ORF120"/>
    <property type="match status" value="1"/>
</dbReference>
<keyword evidence="3" id="KW-0964">Secreted</keyword>
<dbReference type="OrthoDB" id="10046613at2759"/>
<comment type="similarity">
    <text evidence="2">Belongs to the UPF0669 family.</text>
</comment>
<gene>
    <name evidence="6" type="ORF">APZ42_030814</name>
</gene>
<evidence type="ECO:0000256" key="4">
    <source>
        <dbReference type="ARBA" id="ARBA00022729"/>
    </source>
</evidence>
<dbReference type="GO" id="GO:0005576">
    <property type="term" value="C:extracellular region"/>
    <property type="evidence" value="ECO:0007669"/>
    <property type="project" value="UniProtKB-SubCell"/>
</dbReference>
<keyword evidence="5" id="KW-0325">Glycoprotein</keyword>
<protein>
    <submittedName>
        <fullName evidence="6">UPF0669 protein</fullName>
    </submittedName>
</protein>
<dbReference type="EMBL" id="LRGB01002860">
    <property type="protein sequence ID" value="KZS05835.1"/>
    <property type="molecule type" value="Genomic_DNA"/>
</dbReference>
<name>A0A162DCQ1_9CRUS</name>
<keyword evidence="7" id="KW-1185">Reference proteome</keyword>
<accession>A0A162DCQ1</accession>
<dbReference type="InterPro" id="IPR031420">
    <property type="entry name" value="UPF0669"/>
</dbReference>
<evidence type="ECO:0000256" key="2">
    <source>
        <dbReference type="ARBA" id="ARBA00008960"/>
    </source>
</evidence>
<evidence type="ECO:0000256" key="5">
    <source>
        <dbReference type="ARBA" id="ARBA00023180"/>
    </source>
</evidence>
<dbReference type="STRING" id="35525.A0A162DCQ1"/>
<dbReference type="Pfam" id="PF17065">
    <property type="entry name" value="UPF0669"/>
    <property type="match status" value="1"/>
</dbReference>
<proteinExistence type="inferred from homology"/>
<reference evidence="6 7" key="1">
    <citation type="submission" date="2016-03" db="EMBL/GenBank/DDBJ databases">
        <title>EvidentialGene: Evidence-directed Construction of Genes on Genomes.</title>
        <authorList>
            <person name="Gilbert D.G."/>
            <person name="Choi J.-H."/>
            <person name="Mockaitis K."/>
            <person name="Colbourne J."/>
            <person name="Pfrender M."/>
        </authorList>
    </citation>
    <scope>NUCLEOTIDE SEQUENCE [LARGE SCALE GENOMIC DNA]</scope>
    <source>
        <strain evidence="6 7">Xinb3</strain>
        <tissue evidence="6">Complete organism</tissue>
    </source>
</reference>
<sequence>MPEMGCKLSGLLILLMFWCIADCKDLTLQSVVGDVVADNFTYFTLGYDGPISLILDSLEGDADLYISQFLLHPSYNTSEYCLHSATCGQDRVDIPSSFQRPIGVGVYGHVLHPSTTFQLTVVLRDEFGQMQEGFETLLDSDYLEMKRVGGTGNSGYRIPQSEEQSVFSSMLWTFLEILLEVLFA</sequence>
<evidence type="ECO:0000256" key="3">
    <source>
        <dbReference type="ARBA" id="ARBA00022525"/>
    </source>
</evidence>
<organism evidence="6 7">
    <name type="scientific">Daphnia magna</name>
    <dbReference type="NCBI Taxonomy" id="35525"/>
    <lineage>
        <taxon>Eukaryota</taxon>
        <taxon>Metazoa</taxon>
        <taxon>Ecdysozoa</taxon>
        <taxon>Arthropoda</taxon>
        <taxon>Crustacea</taxon>
        <taxon>Branchiopoda</taxon>
        <taxon>Diplostraca</taxon>
        <taxon>Cladocera</taxon>
        <taxon>Anomopoda</taxon>
        <taxon>Daphniidae</taxon>
        <taxon>Daphnia</taxon>
    </lineage>
</organism>
<comment type="subcellular location">
    <subcellularLocation>
        <location evidence="1">Secreted</location>
    </subcellularLocation>
</comment>
<dbReference type="AlphaFoldDB" id="A0A162DCQ1"/>
<dbReference type="PANTHER" id="PTHR31703:SF2">
    <property type="entry name" value="UPF0669 PROTEIN C6ORF120"/>
    <property type="match status" value="1"/>
</dbReference>
<dbReference type="Proteomes" id="UP000076858">
    <property type="component" value="Unassembled WGS sequence"/>
</dbReference>
<evidence type="ECO:0000313" key="7">
    <source>
        <dbReference type="Proteomes" id="UP000076858"/>
    </source>
</evidence>